<dbReference type="KEGG" id="slb:AWJ20_2108"/>
<proteinExistence type="predicted"/>
<dbReference type="GO" id="GO:0030170">
    <property type="term" value="F:pyridoxal phosphate binding"/>
    <property type="evidence" value="ECO:0007669"/>
    <property type="project" value="InterPro"/>
</dbReference>
<sequence length="441" mass="49137">MSVSKVKKVNFFRGHPSNSLLGPSSHYVLKASENVLSPAHRPGDDDDEDRHPLTYGSDPGSLTVRKQIAKWTYPDLSADKEQIYADSINLTNGASFGAGGALLQCTSAHSGFTKQAFIVSPTYFLINSVFLDAGFADKFSPIEQRADGSIDLVALEKLLVHFDKEPEVSYEDAAKYIQDDSRPRRKLYKYVMYLVPTFSNPRGTVIPLSDRLKLLELARAHDMLLLCDDVYDWLYYKADSINDLPPRLVTLDRESTTDSSSYGNTISNCTFSKLVGPGLRVGWQETVSPRLAQQLCQGGAVRSGGTPAHLNTMLVGSLLSLGYMESILKDLRSVFGDRSKHMRQDFEKYLPQGTQIEGGEGGYFFWVTLPEEYNGRAIAEQCLKKNVVLAEAHNFQVAHGPTPRVPINDNSFRICFAYHTVEESQQGIQVWGEVCEENKNK</sequence>
<dbReference type="InterPro" id="IPR015421">
    <property type="entry name" value="PyrdxlP-dep_Trfase_major"/>
</dbReference>
<dbReference type="AlphaFoldDB" id="A0A167EVJ6"/>
<dbReference type="OrthoDB" id="7042322at2759"/>
<reference evidence="3 4" key="1">
    <citation type="submission" date="2016-02" db="EMBL/GenBank/DDBJ databases">
        <title>Complete genome sequence and transcriptome regulation of the pentose utilising yeast Sugiyamaella lignohabitans.</title>
        <authorList>
            <person name="Bellasio M."/>
            <person name="Peymann A."/>
            <person name="Valli M."/>
            <person name="Sipitzky M."/>
            <person name="Graf A."/>
            <person name="Sauer M."/>
            <person name="Marx H."/>
            <person name="Mattanovich D."/>
        </authorList>
    </citation>
    <scope>NUCLEOTIDE SEQUENCE [LARGE SCALE GENOMIC DNA]</scope>
    <source>
        <strain evidence="3 4">CBS 10342</strain>
    </source>
</reference>
<dbReference type="GO" id="GO:0047536">
    <property type="term" value="F:2-aminoadipate transaminase activity"/>
    <property type="evidence" value="ECO:0007669"/>
    <property type="project" value="EnsemblFungi"/>
</dbReference>
<dbReference type="Gene3D" id="3.40.640.10">
    <property type="entry name" value="Type I PLP-dependent aspartate aminotransferase-like (Major domain)"/>
    <property type="match status" value="1"/>
</dbReference>
<evidence type="ECO:0000256" key="1">
    <source>
        <dbReference type="SAM" id="MobiDB-lite"/>
    </source>
</evidence>
<dbReference type="Pfam" id="PF00155">
    <property type="entry name" value="Aminotran_1_2"/>
    <property type="match status" value="1"/>
</dbReference>
<dbReference type="CDD" id="cd00609">
    <property type="entry name" value="AAT_like"/>
    <property type="match status" value="1"/>
</dbReference>
<gene>
    <name evidence="3" type="ORF">AWJ20_2108</name>
</gene>
<accession>A0A167EVJ6</accession>
<dbReference type="InterPro" id="IPR015424">
    <property type="entry name" value="PyrdxlP-dep_Trfase"/>
</dbReference>
<dbReference type="InterPro" id="IPR015422">
    <property type="entry name" value="PyrdxlP-dep_Trfase_small"/>
</dbReference>
<dbReference type="PANTHER" id="PTHR42858">
    <property type="entry name" value="AMINOTRANSFERASE"/>
    <property type="match status" value="1"/>
</dbReference>
<name>A0A167EVJ6_9ASCO</name>
<protein>
    <submittedName>
        <fullName evidence="3">2-aminoadipate transaminase</fullName>
    </submittedName>
</protein>
<evidence type="ECO:0000313" key="4">
    <source>
        <dbReference type="Proteomes" id="UP000189580"/>
    </source>
</evidence>
<dbReference type="EMBL" id="CP014503">
    <property type="protein sequence ID" value="ANB14513.1"/>
    <property type="molecule type" value="Genomic_DNA"/>
</dbReference>
<dbReference type="GeneID" id="30033983"/>
<feature type="domain" description="Aminotransferase class I/classII large" evidence="2">
    <location>
        <begin position="53"/>
        <end position="428"/>
    </location>
</feature>
<feature type="region of interest" description="Disordered" evidence="1">
    <location>
        <begin position="36"/>
        <end position="60"/>
    </location>
</feature>
<dbReference type="PANTHER" id="PTHR42858:SF1">
    <property type="entry name" value="LD15494P"/>
    <property type="match status" value="1"/>
</dbReference>
<dbReference type="InterPro" id="IPR004839">
    <property type="entry name" value="Aminotransferase_I/II_large"/>
</dbReference>
<dbReference type="SUPFAM" id="SSF53383">
    <property type="entry name" value="PLP-dependent transferases"/>
    <property type="match status" value="1"/>
</dbReference>
<dbReference type="Gene3D" id="3.90.1150.10">
    <property type="entry name" value="Aspartate Aminotransferase, domain 1"/>
    <property type="match status" value="1"/>
</dbReference>
<keyword evidence="4" id="KW-1185">Reference proteome</keyword>
<dbReference type="RefSeq" id="XP_018736990.1">
    <property type="nucleotide sequence ID" value="XM_018879035.1"/>
</dbReference>
<organism evidence="3 4">
    <name type="scientific">Sugiyamaella lignohabitans</name>
    <dbReference type="NCBI Taxonomy" id="796027"/>
    <lineage>
        <taxon>Eukaryota</taxon>
        <taxon>Fungi</taxon>
        <taxon>Dikarya</taxon>
        <taxon>Ascomycota</taxon>
        <taxon>Saccharomycotina</taxon>
        <taxon>Dipodascomycetes</taxon>
        <taxon>Dipodascales</taxon>
        <taxon>Trichomonascaceae</taxon>
        <taxon>Sugiyamaella</taxon>
    </lineage>
</organism>
<evidence type="ECO:0000313" key="3">
    <source>
        <dbReference type="EMBL" id="ANB14513.1"/>
    </source>
</evidence>
<evidence type="ECO:0000259" key="2">
    <source>
        <dbReference type="Pfam" id="PF00155"/>
    </source>
</evidence>
<dbReference type="Proteomes" id="UP000189580">
    <property type="component" value="Chromosome b"/>
</dbReference>